<evidence type="ECO:0000313" key="2">
    <source>
        <dbReference type="EMBL" id="CAB1441839.1"/>
    </source>
</evidence>
<protein>
    <submittedName>
        <fullName evidence="2">Uncharacterized protein</fullName>
    </submittedName>
</protein>
<reference evidence="2" key="1">
    <citation type="submission" date="2020-03" db="EMBL/GenBank/DDBJ databases">
        <authorList>
            <person name="Weist P."/>
        </authorList>
    </citation>
    <scope>NUCLEOTIDE SEQUENCE</scope>
</reference>
<feature type="region of interest" description="Disordered" evidence="1">
    <location>
        <begin position="176"/>
        <end position="195"/>
    </location>
</feature>
<proteinExistence type="predicted"/>
<dbReference type="Proteomes" id="UP001153269">
    <property type="component" value="Unassembled WGS sequence"/>
</dbReference>
<dbReference type="AlphaFoldDB" id="A0A9N7V2X1"/>
<gene>
    <name evidence="2" type="ORF">PLEPLA_LOCUS29566</name>
</gene>
<accession>A0A9N7V2X1</accession>
<dbReference type="EMBL" id="CADEAL010002724">
    <property type="protein sequence ID" value="CAB1441839.1"/>
    <property type="molecule type" value="Genomic_DNA"/>
</dbReference>
<evidence type="ECO:0000256" key="1">
    <source>
        <dbReference type="SAM" id="MobiDB-lite"/>
    </source>
</evidence>
<sequence>MKQINLRVKRGIIDTESCIAPSYHCGAVRHTLDPLQADKRSSPDSLSEGISSCHLHKALLSIRSPAGAELRRGITAPPQSQPCLYTCSRQIPVLVTGEQAHTGEDLQQYGFNKHNEKPFEFILPQHRHPLVSTPVGEFARGVIHYVLTGRSVPANTSCRLEDAGLLMPFVTGEPALGSQRAAPRPRLSTDLYPTL</sequence>
<comment type="caution">
    <text evidence="2">The sequence shown here is derived from an EMBL/GenBank/DDBJ whole genome shotgun (WGS) entry which is preliminary data.</text>
</comment>
<keyword evidence="3" id="KW-1185">Reference proteome</keyword>
<name>A0A9N7V2X1_PLEPL</name>
<evidence type="ECO:0000313" key="3">
    <source>
        <dbReference type="Proteomes" id="UP001153269"/>
    </source>
</evidence>
<organism evidence="2 3">
    <name type="scientific">Pleuronectes platessa</name>
    <name type="common">European plaice</name>
    <dbReference type="NCBI Taxonomy" id="8262"/>
    <lineage>
        <taxon>Eukaryota</taxon>
        <taxon>Metazoa</taxon>
        <taxon>Chordata</taxon>
        <taxon>Craniata</taxon>
        <taxon>Vertebrata</taxon>
        <taxon>Euteleostomi</taxon>
        <taxon>Actinopterygii</taxon>
        <taxon>Neopterygii</taxon>
        <taxon>Teleostei</taxon>
        <taxon>Neoteleostei</taxon>
        <taxon>Acanthomorphata</taxon>
        <taxon>Carangaria</taxon>
        <taxon>Pleuronectiformes</taxon>
        <taxon>Pleuronectoidei</taxon>
        <taxon>Pleuronectidae</taxon>
        <taxon>Pleuronectes</taxon>
    </lineage>
</organism>